<accession>A0A848B2L5</accession>
<dbReference type="InterPro" id="IPR013785">
    <property type="entry name" value="Aldolase_TIM"/>
</dbReference>
<dbReference type="CDD" id="cd14792">
    <property type="entry name" value="GH27"/>
    <property type="match status" value="1"/>
</dbReference>
<dbReference type="EMBL" id="JABAEW010000034">
    <property type="protein sequence ID" value="NMD87980.1"/>
    <property type="molecule type" value="Genomic_DNA"/>
</dbReference>
<dbReference type="EC" id="3.2.1.22" evidence="4"/>
<evidence type="ECO:0000256" key="2">
    <source>
        <dbReference type="ARBA" id="ARBA00022801"/>
    </source>
</evidence>
<reference evidence="5 6" key="1">
    <citation type="submission" date="2020-04" db="EMBL/GenBank/DDBJ databases">
        <authorList>
            <person name="Hitch T.C.A."/>
            <person name="Wylensek D."/>
            <person name="Clavel T."/>
        </authorList>
    </citation>
    <scope>NUCLEOTIDE SEQUENCE [LARGE SCALE GENOMIC DNA]</scope>
    <source>
        <strain evidence="5 6">COR2-253-APC-1A</strain>
    </source>
</reference>
<dbReference type="SUPFAM" id="SSF51445">
    <property type="entry name" value="(Trans)glycosidases"/>
    <property type="match status" value="1"/>
</dbReference>
<dbReference type="InterPro" id="IPR017853">
    <property type="entry name" value="GH"/>
</dbReference>
<proteinExistence type="inferred from homology"/>
<evidence type="ECO:0000313" key="5">
    <source>
        <dbReference type="EMBL" id="NMD87980.1"/>
    </source>
</evidence>
<evidence type="ECO:0000313" key="6">
    <source>
        <dbReference type="Proteomes" id="UP000576225"/>
    </source>
</evidence>
<dbReference type="PRINTS" id="PR00740">
    <property type="entry name" value="GLHYDRLASE27"/>
</dbReference>
<evidence type="ECO:0000256" key="4">
    <source>
        <dbReference type="RuleBase" id="RU361168"/>
    </source>
</evidence>
<dbReference type="Proteomes" id="UP000576225">
    <property type="component" value="Unassembled WGS sequence"/>
</dbReference>
<dbReference type="Gene3D" id="3.20.20.70">
    <property type="entry name" value="Aldolase class I"/>
    <property type="match status" value="1"/>
</dbReference>
<dbReference type="GO" id="GO:0004557">
    <property type="term" value="F:alpha-galactosidase activity"/>
    <property type="evidence" value="ECO:0007669"/>
    <property type="project" value="UniProtKB-EC"/>
</dbReference>
<evidence type="ECO:0000256" key="3">
    <source>
        <dbReference type="ARBA" id="ARBA00023295"/>
    </source>
</evidence>
<name>A0A848B2L5_9BACT</name>
<evidence type="ECO:0000256" key="1">
    <source>
        <dbReference type="ARBA" id="ARBA00009743"/>
    </source>
</evidence>
<keyword evidence="3 4" id="KW-0326">Glycosidase</keyword>
<dbReference type="PANTHER" id="PTHR11452:SF42">
    <property type="entry name" value="ALPHA-GALACTOSIDASE"/>
    <property type="match status" value="1"/>
</dbReference>
<dbReference type="RefSeq" id="WP_168963249.1">
    <property type="nucleotide sequence ID" value="NZ_CAJKCJ010000045.1"/>
</dbReference>
<comment type="caution">
    <text evidence="5">The sequence shown here is derived from an EMBL/GenBank/DDBJ whole genome shotgun (WGS) entry which is preliminary data.</text>
</comment>
<comment type="catalytic activity">
    <reaction evidence="4">
        <text>Hydrolysis of terminal, non-reducing alpha-D-galactose residues in alpha-D-galactosides, including galactose oligosaccharides, galactomannans and galactolipids.</text>
        <dbReference type="EC" id="3.2.1.22"/>
    </reaction>
</comment>
<sequence>MKIHSPSAPILGFNSWDCWGFDFNQERAVANINEFVRRLKPAGYEYFCMDAGWYYHDYYAERLKNPNFDRNKSMDDFGRLIPSEIKFPDGLQFLADLCHGNNIKFGLHVMRGIPRLAVERNCIIKGTRYHARDIANFDDDCAWDCQNIGVDMTKPGAQEYYDSVIEYFADNGVDFLKVDDMAEHPEEMEAVARAIAKVPRPIFYSLSPGDNVFRGNMTRIRKSADMLRITGDIWNRTSDLEKTFERWELWEDYASAECRLDLDMIPFGALHTYIPEDLPPDLIPAALQEKRLARLTLEEKRTFMNQRALAASPLLFGGDLVLSSDEDIALATCPEMLACNQDGITAKRIYGTAHVDVRQKFTDMEQRHGWIGIFNRKGCNYRFPLKISALKLPEKTDPRTLKDIWTGRPLEFLAADTLLFNFKAWESMLLRF</sequence>
<protein>
    <recommendedName>
        <fullName evidence="4">Alpha-galactosidase</fullName>
        <ecNumber evidence="4">3.2.1.22</ecNumber>
    </recommendedName>
    <alternativeName>
        <fullName evidence="4">Melibiase</fullName>
    </alternativeName>
</protein>
<dbReference type="InterPro" id="IPR002241">
    <property type="entry name" value="Glyco_hydro_27"/>
</dbReference>
<dbReference type="GO" id="GO:0005975">
    <property type="term" value="P:carbohydrate metabolic process"/>
    <property type="evidence" value="ECO:0007669"/>
    <property type="project" value="InterPro"/>
</dbReference>
<organism evidence="5 6">
    <name type="scientific">Victivallis vadensis</name>
    <dbReference type="NCBI Taxonomy" id="172901"/>
    <lineage>
        <taxon>Bacteria</taxon>
        <taxon>Pseudomonadati</taxon>
        <taxon>Lentisphaerota</taxon>
        <taxon>Lentisphaeria</taxon>
        <taxon>Victivallales</taxon>
        <taxon>Victivallaceae</taxon>
        <taxon>Victivallis</taxon>
    </lineage>
</organism>
<dbReference type="PANTHER" id="PTHR11452">
    <property type="entry name" value="ALPHA-GALACTOSIDASE/ALPHA-N-ACETYLGALACTOSAMINIDASE"/>
    <property type="match status" value="1"/>
</dbReference>
<keyword evidence="2 4" id="KW-0378">Hydrolase</keyword>
<dbReference type="AlphaFoldDB" id="A0A848B2L5"/>
<dbReference type="Pfam" id="PF02065">
    <property type="entry name" value="Melibiase"/>
    <property type="match status" value="1"/>
</dbReference>
<comment type="similarity">
    <text evidence="1 4">Belongs to the glycosyl hydrolase 27 family.</text>
</comment>
<gene>
    <name evidence="5" type="ORF">HF882_15435</name>
</gene>
<keyword evidence="4" id="KW-1015">Disulfide bond</keyword>